<keyword evidence="2" id="KW-0255">Endonuclease</keyword>
<dbReference type="OrthoDB" id="2085958at2"/>
<dbReference type="GO" id="GO:0004519">
    <property type="term" value="F:endonuclease activity"/>
    <property type="evidence" value="ECO:0007669"/>
    <property type="project" value="UniProtKB-KW"/>
</dbReference>
<evidence type="ECO:0000313" key="3">
    <source>
        <dbReference type="Proteomes" id="UP000184111"/>
    </source>
</evidence>
<protein>
    <submittedName>
        <fullName evidence="2">HNH endonuclease</fullName>
    </submittedName>
</protein>
<keyword evidence="2" id="KW-0378">Hydrolase</keyword>
<dbReference type="EMBL" id="FRBI01000002">
    <property type="protein sequence ID" value="SHK92592.1"/>
    <property type="molecule type" value="Genomic_DNA"/>
</dbReference>
<gene>
    <name evidence="2" type="ORF">SAMN05216499_10292</name>
</gene>
<name>A0A1M6WFN5_9ACTN</name>
<dbReference type="CDD" id="cd00085">
    <property type="entry name" value="HNHc"/>
    <property type="match status" value="1"/>
</dbReference>
<dbReference type="STRING" id="310782.SAMN05216499_10292"/>
<sequence>MTGARRGPEHIPREACEAAVASAVSLAGALRHLGIRGTGAARARLRRSLSAHGIPTDHFTGQGHTRGKVSPQRKSAEQILQPCEPGANRTKTVLLRRALDESGMPHRCAECGTGDRWQGRRLVLEIDHVNGDRLDNRRANLRYLCPSCHSQTRTFSVRSRRPAT</sequence>
<accession>A0A1M6WFN5</accession>
<proteinExistence type="predicted"/>
<dbReference type="InterPro" id="IPR003615">
    <property type="entry name" value="HNH_nuc"/>
</dbReference>
<keyword evidence="3" id="KW-1185">Reference proteome</keyword>
<dbReference type="RefSeq" id="WP_073493659.1">
    <property type="nucleotide sequence ID" value="NZ_FRBI01000002.1"/>
</dbReference>
<evidence type="ECO:0000313" key="2">
    <source>
        <dbReference type="EMBL" id="SHK92592.1"/>
    </source>
</evidence>
<keyword evidence="2" id="KW-0540">Nuclease</keyword>
<feature type="region of interest" description="Disordered" evidence="1">
    <location>
        <begin position="53"/>
        <end position="75"/>
    </location>
</feature>
<dbReference type="Proteomes" id="UP000184111">
    <property type="component" value="Unassembled WGS sequence"/>
</dbReference>
<dbReference type="AlphaFoldDB" id="A0A1M6WFN5"/>
<organism evidence="2 3">
    <name type="scientific">Actinacidiphila paucisporea</name>
    <dbReference type="NCBI Taxonomy" id="310782"/>
    <lineage>
        <taxon>Bacteria</taxon>
        <taxon>Bacillati</taxon>
        <taxon>Actinomycetota</taxon>
        <taxon>Actinomycetes</taxon>
        <taxon>Kitasatosporales</taxon>
        <taxon>Streptomycetaceae</taxon>
        <taxon>Actinacidiphila</taxon>
    </lineage>
</organism>
<evidence type="ECO:0000256" key="1">
    <source>
        <dbReference type="SAM" id="MobiDB-lite"/>
    </source>
</evidence>
<reference evidence="2 3" key="1">
    <citation type="submission" date="2016-11" db="EMBL/GenBank/DDBJ databases">
        <authorList>
            <person name="Jaros S."/>
            <person name="Januszkiewicz K."/>
            <person name="Wedrychowicz H."/>
        </authorList>
    </citation>
    <scope>NUCLEOTIDE SEQUENCE [LARGE SCALE GENOMIC DNA]</scope>
    <source>
        <strain evidence="2 3">CGMCC 4.2025</strain>
    </source>
</reference>